<dbReference type="FunFam" id="1.10.630.10:FF:000035">
    <property type="entry name" value="CYtochrome P450 family"/>
    <property type="match status" value="2"/>
</dbReference>
<protein>
    <submittedName>
        <fullName evidence="14">Uncharacterized protein</fullName>
    </submittedName>
</protein>
<evidence type="ECO:0000256" key="4">
    <source>
        <dbReference type="ARBA" id="ARBA00004406"/>
    </source>
</evidence>
<dbReference type="PRINTS" id="PR00465">
    <property type="entry name" value="EP450IV"/>
</dbReference>
<evidence type="ECO:0000256" key="7">
    <source>
        <dbReference type="ARBA" id="ARBA00022723"/>
    </source>
</evidence>
<dbReference type="VEuPathDB" id="VectorBase:ASTEI20_039786"/>
<name>A0A182XWL1_ANOST</name>
<proteinExistence type="inferred from homology"/>
<dbReference type="GO" id="GO:0005506">
    <property type="term" value="F:iron ion binding"/>
    <property type="evidence" value="ECO:0007669"/>
    <property type="project" value="InterPro"/>
</dbReference>
<dbReference type="InterPro" id="IPR050196">
    <property type="entry name" value="Cytochrome_P450_Monoox"/>
</dbReference>
<organism evidence="14 15">
    <name type="scientific">Anopheles stephensi</name>
    <name type="common">Indo-Pakistan malaria mosquito</name>
    <dbReference type="NCBI Taxonomy" id="30069"/>
    <lineage>
        <taxon>Eukaryota</taxon>
        <taxon>Metazoa</taxon>
        <taxon>Ecdysozoa</taxon>
        <taxon>Arthropoda</taxon>
        <taxon>Hexapoda</taxon>
        <taxon>Insecta</taxon>
        <taxon>Pterygota</taxon>
        <taxon>Neoptera</taxon>
        <taxon>Endopterygota</taxon>
        <taxon>Diptera</taxon>
        <taxon>Nematocera</taxon>
        <taxon>Culicoidea</taxon>
        <taxon>Culicidae</taxon>
        <taxon>Anophelinae</taxon>
        <taxon>Anopheles</taxon>
    </lineage>
</organism>
<dbReference type="VEuPathDB" id="VectorBase:ASTEI20_045424"/>
<evidence type="ECO:0000256" key="13">
    <source>
        <dbReference type="ARBA" id="ARBA00023136"/>
    </source>
</evidence>
<dbReference type="GO" id="GO:0005789">
    <property type="term" value="C:endoplasmic reticulum membrane"/>
    <property type="evidence" value="ECO:0007669"/>
    <property type="project" value="UniProtKB-SubCell"/>
</dbReference>
<dbReference type="PANTHER" id="PTHR24291:SF189">
    <property type="entry name" value="CYTOCHROME P450 4C3-RELATED"/>
    <property type="match status" value="1"/>
</dbReference>
<dbReference type="PROSITE" id="PS00086">
    <property type="entry name" value="CYTOCHROME_P450"/>
    <property type="match status" value="2"/>
</dbReference>
<comment type="similarity">
    <text evidence="5">Belongs to the cytochrome P450 family.</text>
</comment>
<evidence type="ECO:0000256" key="1">
    <source>
        <dbReference type="ARBA" id="ARBA00001971"/>
    </source>
</evidence>
<keyword evidence="6" id="KW-0349">Heme</keyword>
<comment type="function">
    <text evidence="2">May be involved in the metabolism of insect hormones and in the breakdown of synthetic insecticides.</text>
</comment>
<keyword evidence="9" id="KW-0492">Microsome</keyword>
<dbReference type="PRINTS" id="PR00385">
    <property type="entry name" value="P450"/>
</dbReference>
<dbReference type="VEuPathDB" id="VectorBase:ASTEI00597"/>
<comment type="subcellular location">
    <subcellularLocation>
        <location evidence="4">Endoplasmic reticulum membrane</location>
        <topology evidence="4">Peripheral membrane protein</topology>
    </subcellularLocation>
    <subcellularLocation>
        <location evidence="3">Microsome membrane</location>
        <topology evidence="3">Peripheral membrane protein</topology>
    </subcellularLocation>
</comment>
<dbReference type="InterPro" id="IPR036396">
    <property type="entry name" value="Cyt_P450_sf"/>
</dbReference>
<evidence type="ECO:0000256" key="10">
    <source>
        <dbReference type="ARBA" id="ARBA00023002"/>
    </source>
</evidence>
<dbReference type="InterPro" id="IPR001128">
    <property type="entry name" value="Cyt_P450"/>
</dbReference>
<dbReference type="VEuPathDB" id="VectorBase:ASTE015957"/>
<reference evidence="14" key="2">
    <citation type="submission" date="2020-05" db="UniProtKB">
        <authorList>
            <consortium name="EnsemblMetazoa"/>
        </authorList>
    </citation>
    <scope>IDENTIFICATION</scope>
    <source>
        <strain evidence="14">Indian</strain>
    </source>
</reference>
<dbReference type="VEuPathDB" id="VectorBase:ASTE015958"/>
<dbReference type="Gene3D" id="1.10.630.10">
    <property type="entry name" value="Cytochrome P450"/>
    <property type="match status" value="2"/>
</dbReference>
<dbReference type="PANTHER" id="PTHR24291">
    <property type="entry name" value="CYTOCHROME P450 FAMILY 4"/>
    <property type="match status" value="1"/>
</dbReference>
<evidence type="ECO:0000256" key="12">
    <source>
        <dbReference type="ARBA" id="ARBA00023033"/>
    </source>
</evidence>
<sequence length="1026" mass="118965">MQLFLWSLVLILGTILYRKYKKMYKFADNIEMHHSYVPILGHSLLVLGKTHEQVFQILKDAFLAHDRLFQMRLGWTLFISSSHPDIMHAVLDNPKVMNKAPQYAFFKSEFGIFSSPYSLWKHQRKTLNTSFNKRILESFIPLFDKCAAKMVNEMKREPNLAQVDLMTHASRCTLDMVCGATLGTNIMDDPKANKYVTFAASAFEIVASRMFNVLKHPEFLYKLTNSYKLEMQYRHDFYEYVRSIIHQQRSSIAAENDEKMEQEDEEISYRKPQIFIDHLLKGKRAGQPFPDLEILHNCFTIIIGANDTMVLAICNLLTLLAMHPDVQEKVREEIVSIFPTDTAIETTPEALHELVYLERCIKEGLRLCPSAPVVARVCSDDVEVDGNIIPRGTSFLFSISALHRRKDLWGPDAERFDPDRFLPEHSHGRHPHAFEPFSMGSRDCIGKRYAMMGLKLVFVHLLKGFRFHTDLQYDQMEFKFDITLNLSQGYKFRIEPIGLTFQLIQNSEGVRIDRMWWLWFGLVLAIVGLLHCWIVQRHRFANHLPNMQPYYPIIGNGQLFMGKSRVKLFNVLMRPFKEHSGWFKIWLGPKLVLCTSHPEIMNAVLTNPDCLEKPFFYDFVKLEHGIFAGHYHPWKTQRKALNPAFNTRILHSFIPVFVECAKLMVQNVEKSIDEGHASLSIFPFISKCTLEMVCGTTIGCDVLEQPGKETFIENVDRCFELVAKRMLNIHHYIELLYGFTKDCWEESERRTSCYQFFESVIEKAKARIQSTEVAEECTDYKKPQIFADQLLSVKHNGNPFTDIEIKHNIYSMIAAGNDTTALQVTHTCLFLAMFPDIQERVYREVMQVFPDPDQDITLEDLKNLTYMECVIKESLRLAPSGPNIARQTMKDIQIADLRIPKDSLLVLSIFSMHRRKDVWGPDADDFNPDRFLPERSVGRNGNAFIPFSAGSRNCIGARYAMLSMKVMLASVLRRLRLRSNMKMSDLQFRFDLTLKLESDYVLDVEKRAQSAFDMRETFPLQRPAIH</sequence>
<keyword evidence="8" id="KW-0256">Endoplasmic reticulum</keyword>
<keyword evidence="7" id="KW-0479">Metal-binding</keyword>
<keyword evidence="13" id="KW-0472">Membrane</keyword>
<dbReference type="InterPro" id="IPR002403">
    <property type="entry name" value="Cyt_P450_E_grp-IV"/>
</dbReference>
<evidence type="ECO:0000256" key="6">
    <source>
        <dbReference type="ARBA" id="ARBA00022617"/>
    </source>
</evidence>
<dbReference type="EnsemblMetazoa" id="ASTEI00597-RA">
    <property type="protein sequence ID" value="ASTEI00597-PA"/>
    <property type="gene ID" value="ASTEI00597"/>
</dbReference>
<keyword evidence="12" id="KW-0503">Monooxygenase</keyword>
<evidence type="ECO:0000313" key="15">
    <source>
        <dbReference type="Proteomes" id="UP000076408"/>
    </source>
</evidence>
<evidence type="ECO:0000256" key="3">
    <source>
        <dbReference type="ARBA" id="ARBA00004174"/>
    </source>
</evidence>
<dbReference type="GO" id="GO:0016705">
    <property type="term" value="F:oxidoreductase activity, acting on paired donors, with incorporation or reduction of molecular oxygen"/>
    <property type="evidence" value="ECO:0007669"/>
    <property type="project" value="InterPro"/>
</dbReference>
<evidence type="ECO:0000256" key="5">
    <source>
        <dbReference type="ARBA" id="ARBA00010617"/>
    </source>
</evidence>
<dbReference type="GO" id="GO:0004497">
    <property type="term" value="F:monooxygenase activity"/>
    <property type="evidence" value="ECO:0007669"/>
    <property type="project" value="UniProtKB-KW"/>
</dbReference>
<dbReference type="GO" id="GO:0020037">
    <property type="term" value="F:heme binding"/>
    <property type="evidence" value="ECO:0007669"/>
    <property type="project" value="InterPro"/>
</dbReference>
<keyword evidence="10" id="KW-0560">Oxidoreductase</keyword>
<evidence type="ECO:0000313" key="14">
    <source>
        <dbReference type="EnsemblMetazoa" id="ASTEI00597-PA"/>
    </source>
</evidence>
<dbReference type="Proteomes" id="UP000076408">
    <property type="component" value="Unassembled WGS sequence"/>
</dbReference>
<dbReference type="AlphaFoldDB" id="A0A182XWL1"/>
<evidence type="ECO:0000256" key="2">
    <source>
        <dbReference type="ARBA" id="ARBA00003690"/>
    </source>
</evidence>
<evidence type="ECO:0000256" key="9">
    <source>
        <dbReference type="ARBA" id="ARBA00022848"/>
    </source>
</evidence>
<reference evidence="15" key="1">
    <citation type="journal article" date="2014" name="Genome Biol.">
        <title>Genome analysis of a major urban malaria vector mosquito, Anopheles stephensi.</title>
        <authorList>
            <person name="Jiang X."/>
            <person name="Peery A."/>
            <person name="Hall A.B."/>
            <person name="Sharma A."/>
            <person name="Chen X.G."/>
            <person name="Waterhouse R.M."/>
            <person name="Komissarov A."/>
            <person name="Riehle M.M."/>
            <person name="Shouche Y."/>
            <person name="Sharakhova M.V."/>
            <person name="Lawson D."/>
            <person name="Pakpour N."/>
            <person name="Arensburger P."/>
            <person name="Davidson V.L."/>
            <person name="Eiglmeier K."/>
            <person name="Emrich S."/>
            <person name="George P."/>
            <person name="Kennedy R.C."/>
            <person name="Mane S.P."/>
            <person name="Maslen G."/>
            <person name="Oringanje C."/>
            <person name="Qi Y."/>
            <person name="Settlage R."/>
            <person name="Tojo M."/>
            <person name="Tubio J.M."/>
            <person name="Unger M.F."/>
            <person name="Wang B."/>
            <person name="Vernick K.D."/>
            <person name="Ribeiro J.M."/>
            <person name="James A.A."/>
            <person name="Michel K."/>
            <person name="Riehle M.A."/>
            <person name="Luckhart S."/>
            <person name="Sharakhov I.V."/>
            <person name="Tu Z."/>
        </authorList>
    </citation>
    <scope>NUCLEOTIDE SEQUENCE [LARGE SCALE GENOMIC DNA]</scope>
    <source>
        <strain evidence="15">Indian</strain>
    </source>
</reference>
<dbReference type="OMA" id="IWSIHRN"/>
<comment type="cofactor">
    <cofactor evidence="1">
        <name>heme</name>
        <dbReference type="ChEBI" id="CHEBI:30413"/>
    </cofactor>
</comment>
<evidence type="ECO:0000256" key="8">
    <source>
        <dbReference type="ARBA" id="ARBA00022824"/>
    </source>
</evidence>
<dbReference type="SUPFAM" id="SSF48264">
    <property type="entry name" value="Cytochrome P450"/>
    <property type="match status" value="2"/>
</dbReference>
<accession>A0A182XWL1</accession>
<dbReference type="Pfam" id="PF00067">
    <property type="entry name" value="p450"/>
    <property type="match status" value="2"/>
</dbReference>
<keyword evidence="11" id="KW-0408">Iron</keyword>
<evidence type="ECO:0000256" key="11">
    <source>
        <dbReference type="ARBA" id="ARBA00023004"/>
    </source>
</evidence>
<dbReference type="CDD" id="cd11057">
    <property type="entry name" value="CYP313-like"/>
    <property type="match status" value="2"/>
</dbReference>
<dbReference type="InterPro" id="IPR017972">
    <property type="entry name" value="Cyt_P450_CS"/>
</dbReference>
<dbReference type="STRING" id="30069.A0A182XWL1"/>
<keyword evidence="15" id="KW-1185">Reference proteome</keyword>